<name>A0A0N5AC47_9BILA</name>
<dbReference type="PANTHER" id="PTHR35573">
    <property type="entry name" value="PROTEIN CBG22129"/>
    <property type="match status" value="1"/>
</dbReference>
<dbReference type="WBParaSite" id="SMUV_0000172301-mRNA-1">
    <property type="protein sequence ID" value="SMUV_0000172301-mRNA-1"/>
    <property type="gene ID" value="SMUV_0000172301"/>
</dbReference>
<reference evidence="2" key="1">
    <citation type="submission" date="2017-02" db="UniProtKB">
        <authorList>
            <consortium name="WormBaseParasite"/>
        </authorList>
    </citation>
    <scope>IDENTIFICATION</scope>
</reference>
<evidence type="ECO:0000313" key="1">
    <source>
        <dbReference type="Proteomes" id="UP000046393"/>
    </source>
</evidence>
<dbReference type="PANTHER" id="PTHR35573:SF1">
    <property type="entry name" value="ML DOMAIN-CONTAINING PROTEIN"/>
    <property type="match status" value="1"/>
</dbReference>
<evidence type="ECO:0000313" key="2">
    <source>
        <dbReference type="WBParaSite" id="SMUV_0000172301-mRNA-1"/>
    </source>
</evidence>
<dbReference type="InterPro" id="IPR014756">
    <property type="entry name" value="Ig_E-set"/>
</dbReference>
<keyword evidence="1" id="KW-1185">Reference proteome</keyword>
<accession>A0A0N5AC47</accession>
<protein>
    <submittedName>
        <fullName evidence="2">ML domain-containing protein</fullName>
    </submittedName>
</protein>
<proteinExistence type="predicted"/>
<organism evidence="1 2">
    <name type="scientific">Syphacia muris</name>
    <dbReference type="NCBI Taxonomy" id="451379"/>
    <lineage>
        <taxon>Eukaryota</taxon>
        <taxon>Metazoa</taxon>
        <taxon>Ecdysozoa</taxon>
        <taxon>Nematoda</taxon>
        <taxon>Chromadorea</taxon>
        <taxon>Rhabditida</taxon>
        <taxon>Spirurina</taxon>
        <taxon>Oxyuridomorpha</taxon>
        <taxon>Oxyuroidea</taxon>
        <taxon>Oxyuridae</taxon>
        <taxon>Syphacia</taxon>
    </lineage>
</organism>
<sequence>MSFGCDFPNGTATEMHFWDCGDGYVNVYSATPLDADGNYAYPAYLYKRTLVDLDIDNQDTEFTVSDDLSLDIRVFQYSGWGACKWTEIPTFGLLANQPACTHGVPCPIKKGPQKIQIYINFEDFTQITRILKNDAPYQLEFVVTNKATNRKACVMFQARAYTKP</sequence>
<dbReference type="Proteomes" id="UP000046393">
    <property type="component" value="Unplaced"/>
</dbReference>
<dbReference type="AlphaFoldDB" id="A0A0N5AC47"/>
<dbReference type="SUPFAM" id="SSF81296">
    <property type="entry name" value="E set domains"/>
    <property type="match status" value="1"/>
</dbReference>